<comment type="similarity">
    <text evidence="4">Belongs to the HAD-like hydrolase superfamily. MtnX family.</text>
</comment>
<dbReference type="HAMAP" id="MF_01680">
    <property type="entry name" value="Salvage_MtnX"/>
    <property type="match status" value="1"/>
</dbReference>
<reference evidence="5 6" key="1">
    <citation type="submission" date="2015-01" db="EMBL/GenBank/DDBJ databases">
        <title>Paenibacillus swuensis/DY6/whole genome sequencing.</title>
        <authorList>
            <person name="Kim M.K."/>
            <person name="Srinivasan S."/>
            <person name="Lee J.-J."/>
        </authorList>
    </citation>
    <scope>NUCLEOTIDE SEQUENCE [LARGE SCALE GENOMIC DNA]</scope>
    <source>
        <strain evidence="5 6">DY6</strain>
    </source>
</reference>
<evidence type="ECO:0000256" key="4">
    <source>
        <dbReference type="HAMAP-Rule" id="MF_01680"/>
    </source>
</evidence>
<dbReference type="PATRIC" id="fig|1178515.4.peg.3694"/>
<dbReference type="InterPro" id="IPR023214">
    <property type="entry name" value="HAD_sf"/>
</dbReference>
<dbReference type="AlphaFoldDB" id="A0A172TLR5"/>
<comment type="function">
    <text evidence="4">Dephosphorylates 2-hydroxy-3-keto-5-methylthiopentenyl-1-phosphate (HK-MTPenyl-1-P) yielding 1,2-dihydroxy-3-keto-5-methylthiopentene (DHK-MTPene).</text>
</comment>
<keyword evidence="2 4" id="KW-0378">Hydrolase</keyword>
<dbReference type="NCBIfam" id="TIGR01488">
    <property type="entry name" value="HAD-SF-IB"/>
    <property type="match status" value="1"/>
</dbReference>
<dbReference type="Pfam" id="PF12710">
    <property type="entry name" value="HAD"/>
    <property type="match status" value="1"/>
</dbReference>
<evidence type="ECO:0000256" key="3">
    <source>
        <dbReference type="ARBA" id="ARBA00023167"/>
    </source>
</evidence>
<dbReference type="InterPro" id="IPR050849">
    <property type="entry name" value="HAD-like_hydrolase_phosphatase"/>
</dbReference>
<evidence type="ECO:0000256" key="2">
    <source>
        <dbReference type="ARBA" id="ARBA00022801"/>
    </source>
</evidence>
<dbReference type="EMBL" id="CP011388">
    <property type="protein sequence ID" value="ANE47922.1"/>
    <property type="molecule type" value="Genomic_DNA"/>
</dbReference>
<comment type="catalytic activity">
    <reaction evidence="4">
        <text>2-hydroxy-5-methylsulfanyl-3-oxopent-1-enyl phosphate + H2O = 1,2-dihydroxy-5-(methylsulfanyl)pent-1-en-3-one + phosphate</text>
        <dbReference type="Rhea" id="RHEA:14481"/>
        <dbReference type="ChEBI" id="CHEBI:15377"/>
        <dbReference type="ChEBI" id="CHEBI:43474"/>
        <dbReference type="ChEBI" id="CHEBI:49252"/>
        <dbReference type="ChEBI" id="CHEBI:59505"/>
        <dbReference type="EC" id="3.1.3.87"/>
    </reaction>
</comment>
<dbReference type="Gene3D" id="3.40.50.1000">
    <property type="entry name" value="HAD superfamily/HAD-like"/>
    <property type="match status" value="1"/>
</dbReference>
<dbReference type="KEGG" id="pswu:SY83_18320"/>
<dbReference type="Proteomes" id="UP000076927">
    <property type="component" value="Chromosome"/>
</dbReference>
<name>A0A172TLR5_9BACL</name>
<evidence type="ECO:0000256" key="1">
    <source>
        <dbReference type="ARBA" id="ARBA00022605"/>
    </source>
</evidence>
<dbReference type="InterPro" id="IPR036412">
    <property type="entry name" value="HAD-like_sf"/>
</dbReference>
<dbReference type="UniPathway" id="UPA00904">
    <property type="reaction ID" value="UER00877"/>
</dbReference>
<sequence length="236" mass="26549">MSNLDITTHVTSVEAGSKAPVLFCDFDGTITENDNIIAIMEHFQPEGWKELVEQLTAKQISLQQCVGSMFRLFPSTMRDEVADFAIANARIREGFEELLTFCGEQQIPFLVTSGGIDFFLQPILKPFEGRIDRIYCNGSNFSGEQMEITWPYACDEHCANGACGMCKTSIIRGFDADKHYRILIGDSISDFEGAKIADLVFSRSHLTELCEELELPHIPFTTFHDVLRHLKPAVTR</sequence>
<dbReference type="EC" id="3.1.3.87" evidence="4"/>
<evidence type="ECO:0000313" key="5">
    <source>
        <dbReference type="EMBL" id="ANE47922.1"/>
    </source>
</evidence>
<dbReference type="PANTHER" id="PTHR28181">
    <property type="entry name" value="UPF0655 PROTEIN YCR015C"/>
    <property type="match status" value="1"/>
</dbReference>
<dbReference type="NCBIfam" id="NF007103">
    <property type="entry name" value="PRK09552.1"/>
    <property type="match status" value="1"/>
</dbReference>
<keyword evidence="6" id="KW-1185">Reference proteome</keyword>
<dbReference type="STRING" id="1178515.SY83_18320"/>
<gene>
    <name evidence="4 5" type="primary">mtnX</name>
    <name evidence="5" type="ORF">SY83_18320</name>
</gene>
<proteinExistence type="inferred from homology"/>
<comment type="pathway">
    <text evidence="4">Amino-acid biosynthesis; L-methionine biosynthesis via salvage pathway; L-methionine from S-methyl-5-thio-alpha-D-ribose 1-phosphate: step 4/6.</text>
</comment>
<organism evidence="5 6">
    <name type="scientific">Paenibacillus swuensis</name>
    <dbReference type="NCBI Taxonomy" id="1178515"/>
    <lineage>
        <taxon>Bacteria</taxon>
        <taxon>Bacillati</taxon>
        <taxon>Bacillota</taxon>
        <taxon>Bacilli</taxon>
        <taxon>Bacillales</taxon>
        <taxon>Paenibacillaceae</taxon>
        <taxon>Paenibacillus</taxon>
    </lineage>
</organism>
<keyword evidence="3 4" id="KW-0486">Methionine biosynthesis</keyword>
<dbReference type="NCBIfam" id="TIGR01489">
    <property type="entry name" value="DKMTPPase-SF"/>
    <property type="match status" value="1"/>
</dbReference>
<accession>A0A172TLR5</accession>
<dbReference type="GO" id="GO:0019509">
    <property type="term" value="P:L-methionine salvage from methylthioadenosine"/>
    <property type="evidence" value="ECO:0007669"/>
    <property type="project" value="UniProtKB-UniRule"/>
</dbReference>
<dbReference type="GO" id="GO:0043716">
    <property type="term" value="F:2-hydroxy-3-keto-5-methylthiopentenyl-1-phosphate phosphatase activity"/>
    <property type="evidence" value="ECO:0007669"/>
    <property type="project" value="UniProtKB-UniRule"/>
</dbReference>
<dbReference type="InterPro" id="IPR006384">
    <property type="entry name" value="HAD_hydro_PyrdxlP_Pase-like"/>
</dbReference>
<dbReference type="PANTHER" id="PTHR28181:SF2">
    <property type="entry name" value="PHOSPHORIC MONOESTER HYDROLASE"/>
    <property type="match status" value="1"/>
</dbReference>
<dbReference type="InterPro" id="IPR017718">
    <property type="entry name" value="HAD-SF_hydro_IB_MtnX"/>
</dbReference>
<dbReference type="OrthoDB" id="9804940at2"/>
<dbReference type="Gene3D" id="3.90.1470.20">
    <property type="match status" value="1"/>
</dbReference>
<evidence type="ECO:0000313" key="6">
    <source>
        <dbReference type="Proteomes" id="UP000076927"/>
    </source>
</evidence>
<dbReference type="RefSeq" id="WP_068609141.1">
    <property type="nucleotide sequence ID" value="NZ_CP011388.1"/>
</dbReference>
<dbReference type="SUPFAM" id="SSF56784">
    <property type="entry name" value="HAD-like"/>
    <property type="match status" value="1"/>
</dbReference>
<protein>
    <recommendedName>
        <fullName evidence="4">2-hydroxy-3-keto-5-methylthiopentenyl-1-phosphate phosphatase</fullName>
        <shortName evidence="4">HK-MTPenyl-1-P phosphatase</shortName>
        <ecNumber evidence="4">3.1.3.87</ecNumber>
    </recommendedName>
</protein>
<keyword evidence="1 4" id="KW-0028">Amino-acid biosynthesis</keyword>